<dbReference type="NCBIfam" id="NF002567">
    <property type="entry name" value="PRK02201.1-2"/>
    <property type="match status" value="1"/>
</dbReference>
<dbReference type="PANTHER" id="PTHR12428">
    <property type="entry name" value="OXA1"/>
    <property type="match status" value="1"/>
</dbReference>
<evidence type="ECO:0000256" key="2">
    <source>
        <dbReference type="ARBA" id="ARBA00022448"/>
    </source>
</evidence>
<keyword evidence="7 11" id="KW-0472">Membrane</keyword>
<dbReference type="GO" id="GO:0051205">
    <property type="term" value="P:protein insertion into membrane"/>
    <property type="evidence" value="ECO:0007669"/>
    <property type="project" value="TreeGrafter"/>
</dbReference>
<dbReference type="InterPro" id="IPR028055">
    <property type="entry name" value="YidC/Oxa/ALB_C"/>
</dbReference>
<keyword evidence="5" id="KW-0653">Protein transport</keyword>
<dbReference type="GO" id="GO:0005886">
    <property type="term" value="C:plasma membrane"/>
    <property type="evidence" value="ECO:0007669"/>
    <property type="project" value="UniProtKB-SubCell"/>
</dbReference>
<feature type="transmembrane region" description="Helical" evidence="11">
    <location>
        <begin position="540"/>
        <end position="558"/>
    </location>
</feature>
<evidence type="ECO:0000256" key="3">
    <source>
        <dbReference type="ARBA" id="ARBA00022475"/>
    </source>
</evidence>
<dbReference type="PANTHER" id="PTHR12428:SF65">
    <property type="entry name" value="CYTOCHROME C OXIDASE ASSEMBLY PROTEIN COX18, MITOCHONDRIAL"/>
    <property type="match status" value="1"/>
</dbReference>
<dbReference type="InterPro" id="IPR047196">
    <property type="entry name" value="YidC_ALB_C"/>
</dbReference>
<evidence type="ECO:0000313" key="14">
    <source>
        <dbReference type="Proteomes" id="UP000267246"/>
    </source>
</evidence>
<gene>
    <name evidence="13" type="ORF">JN00_0053</name>
</gene>
<reference evidence="13 14" key="1">
    <citation type="submission" date="2018-10" db="EMBL/GenBank/DDBJ databases">
        <title>Genomic Encyclopedia of Archaeal and Bacterial Type Strains, Phase II (KMG-II): from individual species to whole genera.</title>
        <authorList>
            <person name="Goeker M."/>
        </authorList>
    </citation>
    <scope>NUCLEOTIDE SEQUENCE [LARGE SCALE GENOMIC DNA]</scope>
    <source>
        <strain evidence="13 14">ATCC 29870</strain>
    </source>
</reference>
<feature type="transmembrane region" description="Helical" evidence="11">
    <location>
        <begin position="589"/>
        <end position="611"/>
    </location>
</feature>
<keyword evidence="4 9" id="KW-0812">Transmembrane</keyword>
<keyword evidence="14" id="KW-1185">Reference proteome</keyword>
<comment type="caution">
    <text evidence="13">The sequence shown here is derived from an EMBL/GenBank/DDBJ whole genome shotgun (WGS) entry which is preliminary data.</text>
</comment>
<name>A0A3M0A657_9BACT</name>
<evidence type="ECO:0000313" key="13">
    <source>
        <dbReference type="EMBL" id="RMA79009.1"/>
    </source>
</evidence>
<evidence type="ECO:0000256" key="5">
    <source>
        <dbReference type="ARBA" id="ARBA00022927"/>
    </source>
</evidence>
<keyword evidence="3" id="KW-1003">Cell membrane</keyword>
<evidence type="ECO:0000256" key="1">
    <source>
        <dbReference type="ARBA" id="ARBA00004651"/>
    </source>
</evidence>
<dbReference type="GO" id="GO:0015031">
    <property type="term" value="P:protein transport"/>
    <property type="evidence" value="ECO:0007669"/>
    <property type="project" value="UniProtKB-KW"/>
</dbReference>
<protein>
    <submittedName>
        <fullName evidence="13">YidC/Oxa1 family membrane protein insertase</fullName>
    </submittedName>
</protein>
<dbReference type="EMBL" id="REFI01000005">
    <property type="protein sequence ID" value="RMA79009.1"/>
    <property type="molecule type" value="Genomic_DNA"/>
</dbReference>
<comment type="subcellular location">
    <subcellularLocation>
        <location evidence="1">Cell membrane</location>
        <topology evidence="1">Multi-pass membrane protein</topology>
    </subcellularLocation>
    <subcellularLocation>
        <location evidence="9">Membrane</location>
        <topology evidence="9">Multi-pass membrane protein</topology>
    </subcellularLocation>
</comment>
<feature type="coiled-coil region" evidence="10">
    <location>
        <begin position="448"/>
        <end position="475"/>
    </location>
</feature>
<dbReference type="InterPro" id="IPR001708">
    <property type="entry name" value="YidC/ALB3/OXA1/COX18"/>
</dbReference>
<evidence type="ECO:0000256" key="10">
    <source>
        <dbReference type="SAM" id="Coils"/>
    </source>
</evidence>
<evidence type="ECO:0000256" key="8">
    <source>
        <dbReference type="ARBA" id="ARBA00023186"/>
    </source>
</evidence>
<dbReference type="Pfam" id="PF02096">
    <property type="entry name" value="60KD_IMP"/>
    <property type="match status" value="1"/>
</dbReference>
<dbReference type="AlphaFoldDB" id="A0A3M0A657"/>
<evidence type="ECO:0000256" key="6">
    <source>
        <dbReference type="ARBA" id="ARBA00022989"/>
    </source>
</evidence>
<keyword evidence="8" id="KW-0143">Chaperone</keyword>
<dbReference type="NCBIfam" id="TIGR03592">
    <property type="entry name" value="yidC_oxa1_cterm"/>
    <property type="match status" value="1"/>
</dbReference>
<dbReference type="Proteomes" id="UP000267246">
    <property type="component" value="Unassembled WGS sequence"/>
</dbReference>
<feature type="transmembrane region" description="Helical" evidence="11">
    <location>
        <begin position="33"/>
        <end position="51"/>
    </location>
</feature>
<evidence type="ECO:0000256" key="7">
    <source>
        <dbReference type="ARBA" id="ARBA00023136"/>
    </source>
</evidence>
<organism evidence="13 14">
    <name type="scientific">Metamycoplasma subdolum</name>
    <dbReference type="NCBI Taxonomy" id="92407"/>
    <lineage>
        <taxon>Bacteria</taxon>
        <taxon>Bacillati</taxon>
        <taxon>Mycoplasmatota</taxon>
        <taxon>Mycoplasmoidales</taxon>
        <taxon>Metamycoplasmataceae</taxon>
        <taxon>Metamycoplasma</taxon>
    </lineage>
</organism>
<keyword evidence="2" id="KW-0813">Transport</keyword>
<dbReference type="RefSeq" id="WP_121940552.1">
    <property type="nucleotide sequence ID" value="NZ_CP137846.1"/>
</dbReference>
<evidence type="ECO:0000256" key="11">
    <source>
        <dbReference type="SAM" id="Phobius"/>
    </source>
</evidence>
<keyword evidence="10" id="KW-0175">Coiled coil</keyword>
<dbReference type="OrthoDB" id="394558at2"/>
<feature type="transmembrane region" description="Helical" evidence="11">
    <location>
        <begin position="494"/>
        <end position="514"/>
    </location>
</feature>
<sequence length="643" mass="72963">MGKANKHYDIFRVNKSEEPNKNAKSKWAKAWKWIKIIIVVLFIAIGLVGCVQSFTIKTNNKVGQGSEYYATAKRLSPNVQTLRYNETSNSFELKDVKTDNLQVNALLSLKSPEAVEKLTEQDKKTGGTYDAYGIRTLAIALEKPETKVVNGKKKTEYKNVVEEQDGKYYVYGQNGNFAYINLGNKNGKFATQNYTPTTKFTNIYVPYIEFEKTVDANGDEVADYTKIKEVRGKVIKDTISAGAGIEEIFLRDALQILYNESIKQYIDKNVYGFKEAIKEVTSKDITKENYETVMGDFFQQLPLKVNISSKEVGIKLRDTTSLLNSAIDSYINMSRYGPSNRDEGKFKVYTIDFVSASGNYKKSEAFQAIAADGTLVPRNQLIKLKDYWSHGPFFGLFVFPVQRFMDAIIYGTGVTGWSVILALIVTLIIVRLITFAVSFKSLFSQSKMEEFNQKKAKIEAKYAEFKNNKQMQQKKQLEIAELYKKEKISPFGQIASSFVTLPILIVVFRIISAAPEIKQATWYGISLSATSVKRLLAGEWLYLPILIFSIGIQALAQYTPKLLQRKKKQFRADAYTQAAMKKQGKKGNIVSLIIIFIGILFSAGLQIYWIIGGVFTIIQHIAVHYIQRTKWFKTKIEPKLFKN</sequence>
<proteinExistence type="inferred from homology"/>
<dbReference type="GO" id="GO:0032977">
    <property type="term" value="F:membrane insertase activity"/>
    <property type="evidence" value="ECO:0007669"/>
    <property type="project" value="InterPro"/>
</dbReference>
<feature type="domain" description="Membrane insertase YidC/Oxa/ALB C-terminal" evidence="12">
    <location>
        <begin position="420"/>
        <end position="623"/>
    </location>
</feature>
<feature type="transmembrane region" description="Helical" evidence="11">
    <location>
        <begin position="417"/>
        <end position="439"/>
    </location>
</feature>
<evidence type="ECO:0000259" key="12">
    <source>
        <dbReference type="Pfam" id="PF02096"/>
    </source>
</evidence>
<keyword evidence="6 11" id="KW-1133">Transmembrane helix</keyword>
<comment type="similarity">
    <text evidence="9">Belongs to the OXA1/ALB3/YidC family.</text>
</comment>
<accession>A0A3M0A657</accession>
<evidence type="ECO:0000256" key="4">
    <source>
        <dbReference type="ARBA" id="ARBA00022692"/>
    </source>
</evidence>
<evidence type="ECO:0000256" key="9">
    <source>
        <dbReference type="RuleBase" id="RU003945"/>
    </source>
</evidence>
<dbReference type="CDD" id="cd20070">
    <property type="entry name" value="5TM_YidC_Alb3"/>
    <property type="match status" value="1"/>
</dbReference>